<feature type="region of interest" description="Disordered" evidence="4">
    <location>
        <begin position="30"/>
        <end position="52"/>
    </location>
</feature>
<dbReference type="InterPro" id="IPR040168">
    <property type="entry name" value="Not2/3/5"/>
</dbReference>
<dbReference type="STRING" id="158441.A0A226CZA7"/>
<dbReference type="Gene3D" id="2.30.30.1020">
    <property type="entry name" value="CCR4-NOT complex subunit 2/3/5, C-terminal domain"/>
    <property type="match status" value="1"/>
</dbReference>
<evidence type="ECO:0000313" key="6">
    <source>
        <dbReference type="EMBL" id="OXA38140.1"/>
    </source>
</evidence>
<proteinExistence type="inferred from homology"/>
<dbReference type="GO" id="GO:0006355">
    <property type="term" value="P:regulation of DNA-templated transcription"/>
    <property type="evidence" value="ECO:0007669"/>
    <property type="project" value="InterPro"/>
</dbReference>
<dbReference type="EMBL" id="LNIX01000048">
    <property type="protein sequence ID" value="OXA38140.1"/>
    <property type="molecule type" value="Genomic_DNA"/>
</dbReference>
<comment type="similarity">
    <text evidence="1">Belongs to the CNOT2/3/5 family.</text>
</comment>
<reference evidence="6 7" key="1">
    <citation type="submission" date="2015-12" db="EMBL/GenBank/DDBJ databases">
        <title>The genome of Folsomia candida.</title>
        <authorList>
            <person name="Faddeeva A."/>
            <person name="Derks M.F."/>
            <person name="Anvar Y."/>
            <person name="Smit S."/>
            <person name="Van Straalen N."/>
            <person name="Roelofs D."/>
        </authorList>
    </citation>
    <scope>NUCLEOTIDE SEQUENCE [LARGE SCALE GENOMIC DNA]</scope>
    <source>
        <strain evidence="6 7">VU population</strain>
        <tissue evidence="6">Whole body</tissue>
    </source>
</reference>
<dbReference type="InterPro" id="IPR007282">
    <property type="entry name" value="NOT2/3/5_C"/>
</dbReference>
<name>A0A226CZA7_FOLCA</name>
<dbReference type="GO" id="GO:0030015">
    <property type="term" value="C:CCR4-NOT core complex"/>
    <property type="evidence" value="ECO:0007669"/>
    <property type="project" value="InterPro"/>
</dbReference>
<dbReference type="InterPro" id="IPR038635">
    <property type="entry name" value="CCR4-NOT_su2/3/5_C_sf"/>
</dbReference>
<comment type="caution">
    <text evidence="6">The sequence shown here is derived from an EMBL/GenBank/DDBJ whole genome shotgun (WGS) entry which is preliminary data.</text>
</comment>
<evidence type="ECO:0000256" key="4">
    <source>
        <dbReference type="SAM" id="MobiDB-lite"/>
    </source>
</evidence>
<evidence type="ECO:0000256" key="2">
    <source>
        <dbReference type="ARBA" id="ARBA00023015"/>
    </source>
</evidence>
<feature type="compositionally biased region" description="Low complexity" evidence="4">
    <location>
        <begin position="42"/>
        <end position="52"/>
    </location>
</feature>
<accession>A0A226CZA7</accession>
<dbReference type="Proteomes" id="UP000198287">
    <property type="component" value="Unassembled WGS sequence"/>
</dbReference>
<dbReference type="PANTHER" id="PTHR23326">
    <property type="entry name" value="CCR4 NOT-RELATED"/>
    <property type="match status" value="1"/>
</dbReference>
<evidence type="ECO:0000256" key="1">
    <source>
        <dbReference type="ARBA" id="ARBA00007682"/>
    </source>
</evidence>
<dbReference type="OrthoDB" id="293823at2759"/>
<dbReference type="GO" id="GO:2000036">
    <property type="term" value="P:regulation of stem cell population maintenance"/>
    <property type="evidence" value="ECO:0007669"/>
    <property type="project" value="UniProtKB-ARBA"/>
</dbReference>
<keyword evidence="7" id="KW-1185">Reference proteome</keyword>
<evidence type="ECO:0000313" key="7">
    <source>
        <dbReference type="Proteomes" id="UP000198287"/>
    </source>
</evidence>
<protein>
    <submittedName>
        <fullName evidence="6">CCR4-NOT transcription complex subunit 3</fullName>
    </submittedName>
</protein>
<dbReference type="AlphaFoldDB" id="A0A226CZA7"/>
<sequence length="286" mass="32580">MENGLISSSPPQETTCSNNNNILLMSSFSSTETSGVNERPSSHSSQQLQLQQQHQLFGDSSSLLSSTMESLSNSSSLQQPSSYIQQAFNGLGSVTGGGDINNSSGSNSCSVMGDTSNVIGLPNIIDLSSEDIQLNSSTGDQIRTELEFKIMEAVHQHLPVSADSERMRQFFPRDPYPTPLYYPQHPLSNSDSFEFINRLSIETLFFIFYYLEGTKAQDLVIQILKSQSWRFHTKYMMWFQRHEEPKVITEEYGQGTYVYFDIEKWGQRKKDGFVFEYRYLEDRDLR</sequence>
<keyword evidence="2" id="KW-0805">Transcription regulation</keyword>
<evidence type="ECO:0000256" key="3">
    <source>
        <dbReference type="ARBA" id="ARBA00023163"/>
    </source>
</evidence>
<gene>
    <name evidence="6" type="ORF">Fcan01_27076</name>
</gene>
<organism evidence="6 7">
    <name type="scientific">Folsomia candida</name>
    <name type="common">Springtail</name>
    <dbReference type="NCBI Taxonomy" id="158441"/>
    <lineage>
        <taxon>Eukaryota</taxon>
        <taxon>Metazoa</taxon>
        <taxon>Ecdysozoa</taxon>
        <taxon>Arthropoda</taxon>
        <taxon>Hexapoda</taxon>
        <taxon>Collembola</taxon>
        <taxon>Entomobryomorpha</taxon>
        <taxon>Isotomoidea</taxon>
        <taxon>Isotomidae</taxon>
        <taxon>Proisotominae</taxon>
        <taxon>Folsomia</taxon>
    </lineage>
</organism>
<dbReference type="Pfam" id="PF04153">
    <property type="entry name" value="NOT2_3_5_C"/>
    <property type="match status" value="1"/>
</dbReference>
<feature type="domain" description="NOT2/NOT3/NOT5 C-terminal" evidence="5">
    <location>
        <begin position="158"/>
        <end position="280"/>
    </location>
</feature>
<evidence type="ECO:0000259" key="5">
    <source>
        <dbReference type="Pfam" id="PF04153"/>
    </source>
</evidence>
<keyword evidence="3" id="KW-0804">Transcription</keyword>